<reference evidence="1 2" key="1">
    <citation type="submission" date="2019-04" db="EMBL/GenBank/DDBJ databases">
        <authorList>
            <person name="Li M."/>
        </authorList>
    </citation>
    <scope>NUCLEOTIDE SEQUENCE [LARGE SCALE GENOMIC DNA]</scope>
    <source>
        <strain evidence="1 2">LAM1902</strain>
    </source>
</reference>
<organism evidence="1 2">
    <name type="scientific">Pseudomonas nicosulfuronedens</name>
    <dbReference type="NCBI Taxonomy" id="2571105"/>
    <lineage>
        <taxon>Bacteria</taxon>
        <taxon>Pseudomonadati</taxon>
        <taxon>Pseudomonadota</taxon>
        <taxon>Gammaproteobacteria</taxon>
        <taxon>Pseudomonadales</taxon>
        <taxon>Pseudomonadaceae</taxon>
        <taxon>Pseudomonas</taxon>
    </lineage>
</organism>
<accession>A0A5R9QXL5</accession>
<comment type="caution">
    <text evidence="1">The sequence shown here is derived from an EMBL/GenBank/DDBJ whole genome shotgun (WGS) entry which is preliminary data.</text>
</comment>
<name>A0A5R9QXL5_9PSED</name>
<evidence type="ECO:0000313" key="1">
    <source>
        <dbReference type="EMBL" id="TLX74866.1"/>
    </source>
</evidence>
<protein>
    <submittedName>
        <fullName evidence="1">Uncharacterized protein</fullName>
    </submittedName>
</protein>
<proteinExistence type="predicted"/>
<dbReference type="RefSeq" id="WP_138524674.1">
    <property type="nucleotide sequence ID" value="NZ_JAOCBK010000002.1"/>
</dbReference>
<dbReference type="OrthoDB" id="6879135at2"/>
<evidence type="ECO:0000313" key="2">
    <source>
        <dbReference type="Proteomes" id="UP000306635"/>
    </source>
</evidence>
<gene>
    <name evidence="1" type="ORF">FAS41_18235</name>
</gene>
<keyword evidence="2" id="KW-1185">Reference proteome</keyword>
<dbReference type="EMBL" id="SWDV01000023">
    <property type="protein sequence ID" value="TLX74866.1"/>
    <property type="molecule type" value="Genomic_DNA"/>
</dbReference>
<dbReference type="Proteomes" id="UP000306635">
    <property type="component" value="Unassembled WGS sequence"/>
</dbReference>
<dbReference type="AlphaFoldDB" id="A0A5R9QXL5"/>
<sequence length="149" mass="16422">MKQAMVRLDEFTEEHLELSDLWRWQDGAREDVFLVPLATAAEVVPGVSLLLVRALFRLPARIELQGLLAYDPLGQDVHAVQVLIGRDSYALNKYLPEASFEEVLALADRLKVSTGGVLPMRYSVVRQAMPIPDGSFTLWLGAGVNAGSC</sequence>